<dbReference type="Proteomes" id="UP000000304">
    <property type="component" value="Chromosome X"/>
</dbReference>
<organism evidence="1 2">
    <name type="scientific">Drosophila simulans</name>
    <name type="common">Fruit fly</name>
    <dbReference type="NCBI Taxonomy" id="7240"/>
    <lineage>
        <taxon>Eukaryota</taxon>
        <taxon>Metazoa</taxon>
        <taxon>Ecdysozoa</taxon>
        <taxon>Arthropoda</taxon>
        <taxon>Hexapoda</taxon>
        <taxon>Insecta</taxon>
        <taxon>Pterygota</taxon>
        <taxon>Neoptera</taxon>
        <taxon>Endopterygota</taxon>
        <taxon>Diptera</taxon>
        <taxon>Brachycera</taxon>
        <taxon>Muscomorpha</taxon>
        <taxon>Ephydroidea</taxon>
        <taxon>Drosophilidae</taxon>
        <taxon>Drosophila</taxon>
        <taxon>Sophophora</taxon>
    </lineage>
</organism>
<dbReference type="OMA" id="TMANNFY"/>
<sequence>MLLLLLTHFKPTSRQMQLLAKCRSARLRRVFPSRRPCLELFGPPGPIGPSIVVAGKVKTMANNFYNVSGCGVEEK</sequence>
<accession>B4R417</accession>
<keyword evidence="2" id="KW-1185">Reference proteome</keyword>
<proteinExistence type="predicted"/>
<evidence type="ECO:0000313" key="1">
    <source>
        <dbReference type="EMBL" id="EDX17784.1"/>
    </source>
</evidence>
<dbReference type="EMBL" id="CM000366">
    <property type="protein sequence ID" value="EDX17784.1"/>
    <property type="molecule type" value="Genomic_DNA"/>
</dbReference>
<dbReference type="HOGENOM" id="CLU_188613_0_0_1"/>
<reference evidence="1 2" key="1">
    <citation type="journal article" date="2007" name="Nature">
        <title>Evolution of genes and genomes on the Drosophila phylogeny.</title>
        <authorList>
            <consortium name="Drosophila 12 Genomes Consortium"/>
            <person name="Clark A.G."/>
            <person name="Eisen M.B."/>
            <person name="Smith D.R."/>
            <person name="Bergman C.M."/>
            <person name="Oliver B."/>
            <person name="Markow T.A."/>
            <person name="Kaufman T.C."/>
            <person name="Kellis M."/>
            <person name="Gelbart W."/>
            <person name="Iyer V.N."/>
            <person name="Pollard D.A."/>
            <person name="Sackton T.B."/>
            <person name="Larracuente A.M."/>
            <person name="Singh N.D."/>
            <person name="Abad J.P."/>
            <person name="Abt D.N."/>
            <person name="Adryan B."/>
            <person name="Aguade M."/>
            <person name="Akashi H."/>
            <person name="Anderson W.W."/>
            <person name="Aquadro C.F."/>
            <person name="Ardell D.H."/>
            <person name="Arguello R."/>
            <person name="Artieri C.G."/>
            <person name="Barbash D.A."/>
            <person name="Barker D."/>
            <person name="Barsanti P."/>
            <person name="Batterham P."/>
            <person name="Batzoglou S."/>
            <person name="Begun D."/>
            <person name="Bhutkar A."/>
            <person name="Blanco E."/>
            <person name="Bosak S.A."/>
            <person name="Bradley R.K."/>
            <person name="Brand A.D."/>
            <person name="Brent M.R."/>
            <person name="Brooks A.N."/>
            <person name="Brown R.H."/>
            <person name="Butlin R.K."/>
            <person name="Caggese C."/>
            <person name="Calvi B.R."/>
            <person name="Bernardo de Carvalho A."/>
            <person name="Caspi A."/>
            <person name="Castrezana S."/>
            <person name="Celniker S.E."/>
            <person name="Chang J.L."/>
            <person name="Chapple C."/>
            <person name="Chatterji S."/>
            <person name="Chinwalla A."/>
            <person name="Civetta A."/>
            <person name="Clifton S.W."/>
            <person name="Comeron J.M."/>
            <person name="Costello J.C."/>
            <person name="Coyne J.A."/>
            <person name="Daub J."/>
            <person name="David R.G."/>
            <person name="Delcher A.L."/>
            <person name="Delehaunty K."/>
            <person name="Do C.B."/>
            <person name="Ebling H."/>
            <person name="Edwards K."/>
            <person name="Eickbush T."/>
            <person name="Evans J.D."/>
            <person name="Filipski A."/>
            <person name="Findeiss S."/>
            <person name="Freyhult E."/>
            <person name="Fulton L."/>
            <person name="Fulton R."/>
            <person name="Garcia A.C."/>
            <person name="Gardiner A."/>
            <person name="Garfield D.A."/>
            <person name="Garvin B.E."/>
            <person name="Gibson G."/>
            <person name="Gilbert D."/>
            <person name="Gnerre S."/>
            <person name="Godfrey J."/>
            <person name="Good R."/>
            <person name="Gotea V."/>
            <person name="Gravely B."/>
            <person name="Greenberg A.J."/>
            <person name="Griffiths-Jones S."/>
            <person name="Gross S."/>
            <person name="Guigo R."/>
            <person name="Gustafson E.A."/>
            <person name="Haerty W."/>
            <person name="Hahn M.W."/>
            <person name="Halligan D.L."/>
            <person name="Halpern A.L."/>
            <person name="Halter G.M."/>
            <person name="Han M.V."/>
            <person name="Heger A."/>
            <person name="Hillier L."/>
            <person name="Hinrichs A.S."/>
            <person name="Holmes I."/>
            <person name="Hoskins R.A."/>
            <person name="Hubisz M.J."/>
            <person name="Hultmark D."/>
            <person name="Huntley M.A."/>
            <person name="Jaffe D.B."/>
            <person name="Jagadeeshan S."/>
            <person name="Jeck W.R."/>
            <person name="Johnson J."/>
            <person name="Jones C.D."/>
            <person name="Jordan W.C."/>
            <person name="Karpen G.H."/>
            <person name="Kataoka E."/>
            <person name="Keightley P.D."/>
            <person name="Kheradpour P."/>
            <person name="Kirkness E.F."/>
            <person name="Koerich L.B."/>
            <person name="Kristiansen K."/>
            <person name="Kudrna D."/>
            <person name="Kulathinal R.J."/>
            <person name="Kumar S."/>
            <person name="Kwok R."/>
            <person name="Lander E."/>
            <person name="Langley C.H."/>
            <person name="Lapoint R."/>
            <person name="Lazzaro B.P."/>
            <person name="Lee S.J."/>
            <person name="Levesque L."/>
            <person name="Li R."/>
            <person name="Lin C.F."/>
            <person name="Lin M.F."/>
            <person name="Lindblad-Toh K."/>
            <person name="Llopart A."/>
            <person name="Long M."/>
            <person name="Low L."/>
            <person name="Lozovsky E."/>
            <person name="Lu J."/>
            <person name="Luo M."/>
            <person name="Machado C.A."/>
            <person name="Makalowski W."/>
            <person name="Marzo M."/>
            <person name="Matsuda M."/>
            <person name="Matzkin L."/>
            <person name="McAllister B."/>
            <person name="McBride C.S."/>
            <person name="McKernan B."/>
            <person name="McKernan K."/>
            <person name="Mendez-Lago M."/>
            <person name="Minx P."/>
            <person name="Mollenhauer M.U."/>
            <person name="Montooth K."/>
            <person name="Mount S.M."/>
            <person name="Mu X."/>
            <person name="Myers E."/>
            <person name="Negre B."/>
            <person name="Newfeld S."/>
            <person name="Nielsen R."/>
            <person name="Noor M.A."/>
            <person name="O'Grady P."/>
            <person name="Pachter L."/>
            <person name="Papaceit M."/>
            <person name="Parisi M.J."/>
            <person name="Parisi M."/>
            <person name="Parts L."/>
            <person name="Pedersen J.S."/>
            <person name="Pesole G."/>
            <person name="Phillippy A.M."/>
            <person name="Ponting C.P."/>
            <person name="Pop M."/>
            <person name="Porcelli D."/>
            <person name="Powell J.R."/>
            <person name="Prohaska S."/>
            <person name="Pruitt K."/>
            <person name="Puig M."/>
            <person name="Quesneville H."/>
            <person name="Ram K.R."/>
            <person name="Rand D."/>
            <person name="Rasmussen M.D."/>
            <person name="Reed L.K."/>
            <person name="Reenan R."/>
            <person name="Reily A."/>
            <person name="Remington K.A."/>
            <person name="Rieger T.T."/>
            <person name="Ritchie M.G."/>
            <person name="Robin C."/>
            <person name="Rogers Y.H."/>
            <person name="Rohde C."/>
            <person name="Rozas J."/>
            <person name="Rubenfield M.J."/>
            <person name="Ruiz A."/>
            <person name="Russo S."/>
            <person name="Salzberg S.L."/>
            <person name="Sanchez-Gracia A."/>
            <person name="Saranga D.J."/>
            <person name="Sato H."/>
            <person name="Schaeffer S.W."/>
            <person name="Schatz M.C."/>
            <person name="Schlenke T."/>
            <person name="Schwartz R."/>
            <person name="Segarra C."/>
            <person name="Singh R.S."/>
            <person name="Sirot L."/>
            <person name="Sirota M."/>
            <person name="Sisneros N.B."/>
            <person name="Smith C.D."/>
            <person name="Smith T.F."/>
            <person name="Spieth J."/>
            <person name="Stage D.E."/>
            <person name="Stark A."/>
            <person name="Stephan W."/>
            <person name="Strausberg R.L."/>
            <person name="Strempel S."/>
            <person name="Sturgill D."/>
            <person name="Sutton G."/>
            <person name="Sutton G.G."/>
            <person name="Tao W."/>
            <person name="Teichmann S."/>
            <person name="Tobari Y.N."/>
            <person name="Tomimura Y."/>
            <person name="Tsolas J.M."/>
            <person name="Valente V.L."/>
            <person name="Venter E."/>
            <person name="Venter J.C."/>
            <person name="Vicario S."/>
            <person name="Vieira F.G."/>
            <person name="Vilella A.J."/>
            <person name="Villasante A."/>
            <person name="Walenz B."/>
            <person name="Wang J."/>
            <person name="Wasserman M."/>
            <person name="Watts T."/>
            <person name="Wilson D."/>
            <person name="Wilson R.K."/>
            <person name="Wing R.A."/>
            <person name="Wolfner M.F."/>
            <person name="Wong A."/>
            <person name="Wong G.K."/>
            <person name="Wu C.I."/>
            <person name="Wu G."/>
            <person name="Yamamoto D."/>
            <person name="Yang H.P."/>
            <person name="Yang S.P."/>
            <person name="Yorke J.A."/>
            <person name="Yoshida K."/>
            <person name="Zdobnov E."/>
            <person name="Zhang P."/>
            <person name="Zhang Y."/>
            <person name="Zimin A.V."/>
            <person name="Baldwin J."/>
            <person name="Abdouelleil A."/>
            <person name="Abdulkadir J."/>
            <person name="Abebe A."/>
            <person name="Abera B."/>
            <person name="Abreu J."/>
            <person name="Acer S.C."/>
            <person name="Aftuck L."/>
            <person name="Alexander A."/>
            <person name="An P."/>
            <person name="Anderson E."/>
            <person name="Anderson S."/>
            <person name="Arachi H."/>
            <person name="Azer M."/>
            <person name="Bachantsang P."/>
            <person name="Barry A."/>
            <person name="Bayul T."/>
            <person name="Berlin A."/>
            <person name="Bessette D."/>
            <person name="Bloom T."/>
            <person name="Blye J."/>
            <person name="Boguslavskiy L."/>
            <person name="Bonnet C."/>
            <person name="Boukhgalter B."/>
            <person name="Bourzgui I."/>
            <person name="Brown A."/>
            <person name="Cahill P."/>
            <person name="Channer S."/>
            <person name="Cheshatsang Y."/>
            <person name="Chuda L."/>
            <person name="Citroen M."/>
            <person name="Collymore A."/>
            <person name="Cooke P."/>
            <person name="Costello M."/>
            <person name="D'Aco K."/>
            <person name="Daza R."/>
            <person name="De Haan G."/>
            <person name="DeGray S."/>
            <person name="DeMaso C."/>
            <person name="Dhargay N."/>
            <person name="Dooley K."/>
            <person name="Dooley E."/>
            <person name="Doricent M."/>
            <person name="Dorje P."/>
            <person name="Dorjee K."/>
            <person name="Dupes A."/>
            <person name="Elong R."/>
            <person name="Falk J."/>
            <person name="Farina A."/>
            <person name="Faro S."/>
            <person name="Ferguson D."/>
            <person name="Fisher S."/>
            <person name="Foley C.D."/>
            <person name="Franke A."/>
            <person name="Friedrich D."/>
            <person name="Gadbois L."/>
            <person name="Gearin G."/>
            <person name="Gearin C.R."/>
            <person name="Giannoukos G."/>
            <person name="Goode T."/>
            <person name="Graham J."/>
            <person name="Grandbois E."/>
            <person name="Grewal S."/>
            <person name="Gyaltsen K."/>
            <person name="Hafez N."/>
            <person name="Hagos B."/>
            <person name="Hall J."/>
            <person name="Henson C."/>
            <person name="Hollinger A."/>
            <person name="Honan T."/>
            <person name="Huard M.D."/>
            <person name="Hughes L."/>
            <person name="Hurhula B."/>
            <person name="Husby M.E."/>
            <person name="Kamat A."/>
            <person name="Kanga B."/>
            <person name="Kashin S."/>
            <person name="Khazanovich D."/>
            <person name="Kisner P."/>
            <person name="Lance K."/>
            <person name="Lara M."/>
            <person name="Lee W."/>
            <person name="Lennon N."/>
            <person name="Letendre F."/>
            <person name="LeVine R."/>
            <person name="Lipovsky A."/>
            <person name="Liu X."/>
            <person name="Liu J."/>
            <person name="Liu S."/>
            <person name="Lokyitsang T."/>
            <person name="Lokyitsang Y."/>
            <person name="Lubonja R."/>
            <person name="Lui A."/>
            <person name="MacDonald P."/>
            <person name="Magnisalis V."/>
            <person name="Maru K."/>
            <person name="Matthews C."/>
            <person name="McCusker W."/>
            <person name="McDonough S."/>
            <person name="Mehta T."/>
            <person name="Meldrim J."/>
            <person name="Meneus L."/>
            <person name="Mihai O."/>
            <person name="Mihalev A."/>
            <person name="Mihova T."/>
            <person name="Mittelman R."/>
            <person name="Mlenga V."/>
            <person name="Montmayeur A."/>
            <person name="Mulrain L."/>
            <person name="Navidi A."/>
            <person name="Naylor J."/>
            <person name="Negash T."/>
            <person name="Nguyen T."/>
            <person name="Nguyen N."/>
            <person name="Nicol R."/>
            <person name="Norbu C."/>
            <person name="Norbu N."/>
            <person name="Novod N."/>
            <person name="O'Neill B."/>
            <person name="Osman S."/>
            <person name="Markiewicz E."/>
            <person name="Oyono O.L."/>
            <person name="Patti C."/>
            <person name="Phunkhang P."/>
            <person name="Pierre F."/>
            <person name="Priest M."/>
            <person name="Raghuraman S."/>
            <person name="Rege F."/>
            <person name="Reyes R."/>
            <person name="Rise C."/>
            <person name="Rogov P."/>
            <person name="Ross K."/>
            <person name="Ryan E."/>
            <person name="Settipalli S."/>
            <person name="Shea T."/>
            <person name="Sherpa N."/>
            <person name="Shi L."/>
            <person name="Shih D."/>
            <person name="Sparrow T."/>
            <person name="Spaulding J."/>
            <person name="Stalker J."/>
            <person name="Stange-Thomann N."/>
            <person name="Stavropoulos S."/>
            <person name="Stone C."/>
            <person name="Strader C."/>
            <person name="Tesfaye S."/>
            <person name="Thomson T."/>
            <person name="Thoulutsang Y."/>
            <person name="Thoulutsang D."/>
            <person name="Topham K."/>
            <person name="Topping I."/>
            <person name="Tsamla T."/>
            <person name="Vassiliev H."/>
            <person name="Vo A."/>
            <person name="Wangchuk T."/>
            <person name="Wangdi T."/>
            <person name="Weiand M."/>
            <person name="Wilkinson J."/>
            <person name="Wilson A."/>
            <person name="Yadav S."/>
            <person name="Young G."/>
            <person name="Yu Q."/>
            <person name="Zembek L."/>
            <person name="Zhong D."/>
            <person name="Zimmer A."/>
            <person name="Zwirko Z."/>
            <person name="Jaffe D.B."/>
            <person name="Alvarez P."/>
            <person name="Brockman W."/>
            <person name="Butler J."/>
            <person name="Chin C."/>
            <person name="Gnerre S."/>
            <person name="Grabherr M."/>
            <person name="Kleber M."/>
            <person name="Mauceli E."/>
            <person name="MacCallum I."/>
        </authorList>
    </citation>
    <scope>NUCLEOTIDE SEQUENCE [LARGE SCALE GENOMIC DNA]</scope>
    <source>
        <strain evidence="2">white501</strain>
    </source>
</reference>
<dbReference type="AlphaFoldDB" id="B4R417"/>
<evidence type="ECO:0000313" key="2">
    <source>
        <dbReference type="Proteomes" id="UP000000304"/>
    </source>
</evidence>
<protein>
    <submittedName>
        <fullName evidence="1">GD17972</fullName>
    </submittedName>
</protein>
<name>B4R417_DROSI</name>
<gene>
    <name evidence="1" type="primary">Dsim\GD17972</name>
    <name evidence="1" type="ORF">Dsim_GD17972</name>
</gene>